<dbReference type="Pfam" id="PF00069">
    <property type="entry name" value="Pkinase"/>
    <property type="match status" value="1"/>
</dbReference>
<keyword evidence="2" id="KW-0723">Serine/threonine-protein kinase</keyword>
<evidence type="ECO:0000313" key="12">
    <source>
        <dbReference type="Proteomes" id="UP001168620"/>
    </source>
</evidence>
<feature type="compositionally biased region" description="Low complexity" evidence="8">
    <location>
        <begin position="373"/>
        <end position="393"/>
    </location>
</feature>
<feature type="domain" description="Protein kinase" evidence="10">
    <location>
        <begin position="10"/>
        <end position="264"/>
    </location>
</feature>
<comment type="caution">
    <text evidence="11">The sequence shown here is derived from an EMBL/GenBank/DDBJ whole genome shotgun (WGS) entry which is preliminary data.</text>
</comment>
<name>A0ABT8FLZ0_9ACTN</name>
<dbReference type="GO" id="GO:0004674">
    <property type="term" value="F:protein serine/threonine kinase activity"/>
    <property type="evidence" value="ECO:0007669"/>
    <property type="project" value="UniProtKB-EC"/>
</dbReference>
<evidence type="ECO:0000256" key="8">
    <source>
        <dbReference type="SAM" id="MobiDB-lite"/>
    </source>
</evidence>
<dbReference type="InterPro" id="IPR011009">
    <property type="entry name" value="Kinase-like_dom_sf"/>
</dbReference>
<evidence type="ECO:0000256" key="4">
    <source>
        <dbReference type="ARBA" id="ARBA00022741"/>
    </source>
</evidence>
<feature type="region of interest" description="Disordered" evidence="8">
    <location>
        <begin position="283"/>
        <end position="326"/>
    </location>
</feature>
<dbReference type="PROSITE" id="PS50011">
    <property type="entry name" value="PROTEIN_KINASE_DOM"/>
    <property type="match status" value="1"/>
</dbReference>
<keyword evidence="9" id="KW-0472">Membrane</keyword>
<feature type="compositionally biased region" description="Pro residues" evidence="8">
    <location>
        <begin position="293"/>
        <end position="313"/>
    </location>
</feature>
<keyword evidence="4 7" id="KW-0547">Nucleotide-binding</keyword>
<evidence type="ECO:0000256" key="7">
    <source>
        <dbReference type="PROSITE-ProRule" id="PRU10141"/>
    </source>
</evidence>
<evidence type="ECO:0000256" key="2">
    <source>
        <dbReference type="ARBA" id="ARBA00022527"/>
    </source>
</evidence>
<evidence type="ECO:0000256" key="9">
    <source>
        <dbReference type="SAM" id="Phobius"/>
    </source>
</evidence>
<dbReference type="EMBL" id="JAUHJQ010000019">
    <property type="protein sequence ID" value="MDN4175688.1"/>
    <property type="molecule type" value="Genomic_DNA"/>
</dbReference>
<dbReference type="PANTHER" id="PTHR43289">
    <property type="entry name" value="MITOGEN-ACTIVATED PROTEIN KINASE KINASE KINASE 20-RELATED"/>
    <property type="match status" value="1"/>
</dbReference>
<dbReference type="InterPro" id="IPR008271">
    <property type="entry name" value="Ser/Thr_kinase_AS"/>
</dbReference>
<dbReference type="PROSITE" id="PS00108">
    <property type="entry name" value="PROTEIN_KINASE_ST"/>
    <property type="match status" value="1"/>
</dbReference>
<keyword evidence="9" id="KW-1133">Transmembrane helix</keyword>
<evidence type="ECO:0000256" key="1">
    <source>
        <dbReference type="ARBA" id="ARBA00012513"/>
    </source>
</evidence>
<dbReference type="PANTHER" id="PTHR43289:SF6">
    <property type="entry name" value="SERINE_THREONINE-PROTEIN KINASE NEKL-3"/>
    <property type="match status" value="1"/>
</dbReference>
<dbReference type="Gene3D" id="1.10.510.10">
    <property type="entry name" value="Transferase(Phosphotransferase) domain 1"/>
    <property type="match status" value="1"/>
</dbReference>
<feature type="region of interest" description="Disordered" evidence="8">
    <location>
        <begin position="360"/>
        <end position="419"/>
    </location>
</feature>
<keyword evidence="9" id="KW-0812">Transmembrane</keyword>
<evidence type="ECO:0000256" key="6">
    <source>
        <dbReference type="ARBA" id="ARBA00022840"/>
    </source>
</evidence>
<evidence type="ECO:0000313" key="11">
    <source>
        <dbReference type="EMBL" id="MDN4175688.1"/>
    </source>
</evidence>
<keyword evidence="5 11" id="KW-0418">Kinase</keyword>
<evidence type="ECO:0000256" key="5">
    <source>
        <dbReference type="ARBA" id="ARBA00022777"/>
    </source>
</evidence>
<reference evidence="11" key="1">
    <citation type="submission" date="2023-06" db="EMBL/GenBank/DDBJ databases">
        <title>Draft genome sequence of Nocardioides sp. SOB77.</title>
        <authorList>
            <person name="Zhang G."/>
        </authorList>
    </citation>
    <scope>NUCLEOTIDE SEQUENCE</scope>
    <source>
        <strain evidence="11">SOB77</strain>
    </source>
</reference>
<feature type="transmembrane region" description="Helical" evidence="9">
    <location>
        <begin position="332"/>
        <end position="354"/>
    </location>
</feature>
<dbReference type="RefSeq" id="WP_300955103.1">
    <property type="nucleotide sequence ID" value="NZ_JAUHJQ010000019.1"/>
</dbReference>
<dbReference type="SUPFAM" id="SSF56112">
    <property type="entry name" value="Protein kinase-like (PK-like)"/>
    <property type="match status" value="1"/>
</dbReference>
<dbReference type="Gene3D" id="3.30.200.20">
    <property type="entry name" value="Phosphorylase Kinase, domain 1"/>
    <property type="match status" value="1"/>
</dbReference>
<dbReference type="Proteomes" id="UP001168620">
    <property type="component" value="Unassembled WGS sequence"/>
</dbReference>
<evidence type="ECO:0000256" key="3">
    <source>
        <dbReference type="ARBA" id="ARBA00022679"/>
    </source>
</evidence>
<gene>
    <name evidence="11" type="ORF">QWY28_22185</name>
</gene>
<sequence>MPPETIAGRYDVVREVGRGGMGAVWLCNDRTLGREVAVKQVGGLPGESTPHLARALREARSSAALNHPNVVSIFDAIEDGGHVWLVMEYLPSRTLSELLKDGPLDVRRAAHLGAQVAEGLAAAHARGVVHRDVKPGNILVTDDDVAKISDFGIARTLGEEQLTQTGMVAGTPLYFSPALARGGQPTPADDVWALGASLYAAVEGEPPWPAQENSIAMLMHIVSHEPPIPQRAGALAGTIRRMMNVDADARPSMAETAAALRAAARGGDEEATTALLGGLATTQAAPLPDRDPTPAPTPAPTPVPAPGPPPAPTPVAFADTDEHPSRRRRTPVALLVAAAVIVLALGVALLVGMLGDDDPAETGTAGDEPSQRSSRTASPQGSASSSPTPTPEETPTEKETSEAAEESPDTETPPVSSGNEAQLIEDYYALLPSDYESAWRVLSPELQRSLGYDSYSGFWSTIDSVSVDGVEPQGEGTVLVDLTYNGSDQETREITVTGGRIVADGVAG</sequence>
<keyword evidence="6 7" id="KW-0067">ATP-binding</keyword>
<accession>A0ABT8FLZ0</accession>
<keyword evidence="3 11" id="KW-0808">Transferase</keyword>
<feature type="binding site" evidence="7">
    <location>
        <position position="39"/>
    </location>
    <ligand>
        <name>ATP</name>
        <dbReference type="ChEBI" id="CHEBI:30616"/>
    </ligand>
</feature>
<dbReference type="InterPro" id="IPR000719">
    <property type="entry name" value="Prot_kinase_dom"/>
</dbReference>
<dbReference type="EC" id="2.7.11.1" evidence="1"/>
<evidence type="ECO:0000259" key="10">
    <source>
        <dbReference type="PROSITE" id="PS50011"/>
    </source>
</evidence>
<proteinExistence type="predicted"/>
<organism evidence="11 12">
    <name type="scientific">Nocardioides oceani</name>
    <dbReference type="NCBI Taxonomy" id="3058369"/>
    <lineage>
        <taxon>Bacteria</taxon>
        <taxon>Bacillati</taxon>
        <taxon>Actinomycetota</taxon>
        <taxon>Actinomycetes</taxon>
        <taxon>Propionibacteriales</taxon>
        <taxon>Nocardioidaceae</taxon>
        <taxon>Nocardioides</taxon>
    </lineage>
</organism>
<dbReference type="SMART" id="SM00220">
    <property type="entry name" value="S_TKc"/>
    <property type="match status" value="1"/>
</dbReference>
<protein>
    <recommendedName>
        <fullName evidence="1">non-specific serine/threonine protein kinase</fullName>
        <ecNumber evidence="1">2.7.11.1</ecNumber>
    </recommendedName>
</protein>
<dbReference type="CDD" id="cd14014">
    <property type="entry name" value="STKc_PknB_like"/>
    <property type="match status" value="1"/>
</dbReference>
<dbReference type="InterPro" id="IPR017441">
    <property type="entry name" value="Protein_kinase_ATP_BS"/>
</dbReference>
<keyword evidence="12" id="KW-1185">Reference proteome</keyword>
<dbReference type="PROSITE" id="PS00107">
    <property type="entry name" value="PROTEIN_KINASE_ATP"/>
    <property type="match status" value="1"/>
</dbReference>